<proteinExistence type="inferred from homology"/>
<evidence type="ECO:0000313" key="4">
    <source>
        <dbReference type="Proteomes" id="UP001205105"/>
    </source>
</evidence>
<dbReference type="PANTHER" id="PTHR46310:SF7">
    <property type="entry name" value="AMIDASE 1"/>
    <property type="match status" value="1"/>
</dbReference>
<dbReference type="PROSITE" id="PS00571">
    <property type="entry name" value="AMIDASES"/>
    <property type="match status" value="1"/>
</dbReference>
<dbReference type="InterPro" id="IPR023631">
    <property type="entry name" value="Amidase_dom"/>
</dbReference>
<evidence type="ECO:0000313" key="3">
    <source>
        <dbReference type="EMBL" id="KAI7841639.1"/>
    </source>
</evidence>
<comment type="caution">
    <text evidence="3">The sequence shown here is derived from an EMBL/GenBank/DDBJ whole genome shotgun (WGS) entry which is preliminary data.</text>
</comment>
<dbReference type="SUPFAM" id="SSF75304">
    <property type="entry name" value="Amidase signature (AS) enzymes"/>
    <property type="match status" value="1"/>
</dbReference>
<dbReference type="InterPro" id="IPR036928">
    <property type="entry name" value="AS_sf"/>
</dbReference>
<dbReference type="Proteomes" id="UP001205105">
    <property type="component" value="Unassembled WGS sequence"/>
</dbReference>
<reference evidence="3" key="1">
    <citation type="submission" date="2020-11" db="EMBL/GenBank/DDBJ databases">
        <title>Chlorella ohadii genome sequencing and assembly.</title>
        <authorList>
            <person name="Murik O."/>
            <person name="Treves H."/>
            <person name="Kedem I."/>
            <person name="Shotland Y."/>
            <person name="Kaplan A."/>
        </authorList>
    </citation>
    <scope>NUCLEOTIDE SEQUENCE</scope>
    <source>
        <strain evidence="3">1</strain>
    </source>
</reference>
<evidence type="ECO:0000259" key="2">
    <source>
        <dbReference type="Pfam" id="PF01425"/>
    </source>
</evidence>
<feature type="domain" description="Amidase" evidence="2">
    <location>
        <begin position="22"/>
        <end position="201"/>
    </location>
</feature>
<sequence length="408" mass="42132">MISHVSLQHHLLADAYIGEVHVESASNGPLQGMTAVVKDCFAVAGTHCSNGSPAWLATHPAAERHAAAVQALLDAGVSVVGKNVMDEMAYSLSGENAHYGAPTNPAAPGRVTGGSSSGTAAAVAAGDADIGLGGDTGGSVRVPAAHCGIFGLRPTHGRISLEGAVPLAPSFDTAGLFARDPAVLRRAASVLLDPATRRPAALRRLLVATDAFGLAEEGTNRALYDALSARIGQVADLLGKPQEVNVASSTGGLTDAWFTAFRVHQAFEVWRQHGEWVTAHRPAFGPGVKERFQAASAITQQQFEAAAQQRATVRHRVAELVGEDGVLLLPTAPGPAPLRGLSGQELDRFRTSLISLTCIAGLSGFPQVNLPLKTADGLPVGLGLLGPPGSDEDLLQLTEQLAALLRNG</sequence>
<dbReference type="Gene3D" id="3.90.1300.10">
    <property type="entry name" value="Amidase signature (AS) domain"/>
    <property type="match status" value="1"/>
</dbReference>
<protein>
    <recommendedName>
        <fullName evidence="2">Amidase domain-containing protein</fullName>
    </recommendedName>
</protein>
<feature type="domain" description="Amidase" evidence="2">
    <location>
        <begin position="282"/>
        <end position="395"/>
    </location>
</feature>
<dbReference type="PANTHER" id="PTHR46310">
    <property type="entry name" value="AMIDASE 1"/>
    <property type="match status" value="1"/>
</dbReference>
<name>A0AAD5H2C9_9CHLO</name>
<dbReference type="Pfam" id="PF01425">
    <property type="entry name" value="Amidase"/>
    <property type="match status" value="2"/>
</dbReference>
<dbReference type="EMBL" id="JADXDR010000061">
    <property type="protein sequence ID" value="KAI7841639.1"/>
    <property type="molecule type" value="Genomic_DNA"/>
</dbReference>
<dbReference type="InterPro" id="IPR020556">
    <property type="entry name" value="Amidase_CS"/>
</dbReference>
<evidence type="ECO:0000256" key="1">
    <source>
        <dbReference type="ARBA" id="ARBA00009199"/>
    </source>
</evidence>
<organism evidence="3 4">
    <name type="scientific">Chlorella ohadii</name>
    <dbReference type="NCBI Taxonomy" id="2649997"/>
    <lineage>
        <taxon>Eukaryota</taxon>
        <taxon>Viridiplantae</taxon>
        <taxon>Chlorophyta</taxon>
        <taxon>core chlorophytes</taxon>
        <taxon>Trebouxiophyceae</taxon>
        <taxon>Chlorellales</taxon>
        <taxon>Chlorellaceae</taxon>
        <taxon>Chlorella clade</taxon>
        <taxon>Chlorella</taxon>
    </lineage>
</organism>
<dbReference type="AlphaFoldDB" id="A0AAD5H2C9"/>
<keyword evidence="4" id="KW-1185">Reference proteome</keyword>
<comment type="similarity">
    <text evidence="1">Belongs to the amidase family.</text>
</comment>
<dbReference type="NCBIfam" id="NF006169">
    <property type="entry name" value="PRK08310.1"/>
    <property type="match status" value="1"/>
</dbReference>
<gene>
    <name evidence="3" type="ORF">COHA_004659</name>
</gene>
<accession>A0AAD5H2C9</accession>